<gene>
    <name evidence="1" type="ORF">H8R02_16340</name>
</gene>
<evidence type="ECO:0000313" key="2">
    <source>
        <dbReference type="Proteomes" id="UP000596827"/>
    </source>
</evidence>
<proteinExistence type="predicted"/>
<dbReference type="EMBL" id="JACORU010000005">
    <property type="protein sequence ID" value="MBC5766038.1"/>
    <property type="molecule type" value="Genomic_DNA"/>
</dbReference>
<keyword evidence="2" id="KW-1185">Reference proteome</keyword>
<protein>
    <submittedName>
        <fullName evidence="1">Uncharacterized protein</fullName>
    </submittedName>
</protein>
<reference evidence="1" key="1">
    <citation type="submission" date="2020-08" db="EMBL/GenBank/DDBJ databases">
        <title>Ramlibacter sp. GTP1 16S ribosomal RNA gene genome sequencing and assembly.</title>
        <authorList>
            <person name="Kang M."/>
        </authorList>
    </citation>
    <scope>NUCLEOTIDE SEQUENCE</scope>
    <source>
        <strain evidence="1">GTP1</strain>
    </source>
</reference>
<comment type="caution">
    <text evidence="1">The sequence shown here is derived from an EMBL/GenBank/DDBJ whole genome shotgun (WGS) entry which is preliminary data.</text>
</comment>
<organism evidence="1 2">
    <name type="scientific">Ramlibacter albus</name>
    <dbReference type="NCBI Taxonomy" id="2079448"/>
    <lineage>
        <taxon>Bacteria</taxon>
        <taxon>Pseudomonadati</taxon>
        <taxon>Pseudomonadota</taxon>
        <taxon>Betaproteobacteria</taxon>
        <taxon>Burkholderiales</taxon>
        <taxon>Comamonadaceae</taxon>
        <taxon>Ramlibacter</taxon>
    </lineage>
</organism>
<dbReference type="RefSeq" id="WP_187082499.1">
    <property type="nucleotide sequence ID" value="NZ_JACORU010000005.1"/>
</dbReference>
<dbReference type="AlphaFoldDB" id="A0A923M911"/>
<sequence>MCAPCNHQCQQGRTCPVRARQAAAQGEPVTFMQVRKELGDAMERLRAGYRRLRHSAPQH</sequence>
<evidence type="ECO:0000313" key="1">
    <source>
        <dbReference type="EMBL" id="MBC5766038.1"/>
    </source>
</evidence>
<accession>A0A923M911</accession>
<dbReference type="Proteomes" id="UP000596827">
    <property type="component" value="Unassembled WGS sequence"/>
</dbReference>
<name>A0A923M911_9BURK</name>